<accession>A0A9C5YUS3</accession>
<name>A0A9C5YUS3_9MUSC</name>
<keyword evidence="2" id="KW-0732">Signal</keyword>
<feature type="compositionally biased region" description="Low complexity" evidence="1">
    <location>
        <begin position="253"/>
        <end position="269"/>
    </location>
</feature>
<dbReference type="RefSeq" id="XP_037887616.1">
    <property type="nucleotide sequence ID" value="XM_038031688.1"/>
</dbReference>
<evidence type="ECO:0000256" key="1">
    <source>
        <dbReference type="SAM" id="MobiDB-lite"/>
    </source>
</evidence>
<feature type="signal peptide" evidence="2">
    <location>
        <begin position="1"/>
        <end position="30"/>
    </location>
</feature>
<evidence type="ECO:0000256" key="2">
    <source>
        <dbReference type="SAM" id="SignalP"/>
    </source>
</evidence>
<dbReference type="AlphaFoldDB" id="A0A9C5YUS3"/>
<dbReference type="KEGG" id="gfs:119636375"/>
<proteinExistence type="predicted"/>
<reference evidence="4" key="1">
    <citation type="submission" date="2025-08" db="UniProtKB">
        <authorList>
            <consortium name="RefSeq"/>
        </authorList>
    </citation>
    <scope>IDENTIFICATION</scope>
    <source>
        <tissue evidence="4">Whole body pupa</tissue>
    </source>
</reference>
<feature type="region of interest" description="Disordered" evidence="1">
    <location>
        <begin position="198"/>
        <end position="271"/>
    </location>
</feature>
<sequence length="320" mass="35767">MYVVHLNVGKVLAACLLVNIAIITPTPTDSSSIPIWEFLTRNEKMSYLYSTFAQLVSVHCKATAATASIPVNQCKRDLLNYGYEKLQTFSDNQLDNFDPYQRGANELIWSSIMRNHPSSVLITTRKPLTTVSGTTLLVLNDEIPQNNTANAADTDTSETQHVKNPIFETDNEQQHQYAMDMDIAYGYGYPSMSHNPQVDVFDSSAHSNPSEEEKHRTYLTGPSVVRVRPDGTPVEEDRHKPLPQDDDLEVLNSSASSSATASTSTFPSSIPNYSYAGTTKHRKIATISALKQQYLNSLALQQQKLLPIYRQARERRHTVV</sequence>
<organism evidence="3 4">
    <name type="scientific">Glossina fuscipes</name>
    <dbReference type="NCBI Taxonomy" id="7396"/>
    <lineage>
        <taxon>Eukaryota</taxon>
        <taxon>Metazoa</taxon>
        <taxon>Ecdysozoa</taxon>
        <taxon>Arthropoda</taxon>
        <taxon>Hexapoda</taxon>
        <taxon>Insecta</taxon>
        <taxon>Pterygota</taxon>
        <taxon>Neoptera</taxon>
        <taxon>Endopterygota</taxon>
        <taxon>Diptera</taxon>
        <taxon>Brachycera</taxon>
        <taxon>Muscomorpha</taxon>
        <taxon>Hippoboscoidea</taxon>
        <taxon>Glossinidae</taxon>
        <taxon>Glossina</taxon>
    </lineage>
</organism>
<keyword evidence="3" id="KW-1185">Reference proteome</keyword>
<evidence type="ECO:0000313" key="3">
    <source>
        <dbReference type="Proteomes" id="UP000092443"/>
    </source>
</evidence>
<dbReference type="Proteomes" id="UP000092443">
    <property type="component" value="Unplaced"/>
</dbReference>
<gene>
    <name evidence="4" type="primary">LOC119636375</name>
</gene>
<feature type="chain" id="PRO_5039608728" evidence="2">
    <location>
        <begin position="31"/>
        <end position="320"/>
    </location>
</feature>
<dbReference type="GeneID" id="119636375"/>
<evidence type="ECO:0000313" key="4">
    <source>
        <dbReference type="RefSeq" id="XP_037887616.1"/>
    </source>
</evidence>
<protein>
    <submittedName>
        <fullName evidence="4">Rhythmically expressed gene 5 protein</fullName>
    </submittedName>
</protein>